<accession>A0A7H0F4X4</accession>
<dbReference type="KEGG" id="ccur:IAR63_02560"/>
<evidence type="ECO:0008006" key="3">
    <source>
        <dbReference type="Google" id="ProtNLM"/>
    </source>
</evidence>
<dbReference type="AlphaFoldDB" id="A0A7H0F4X4"/>
<reference evidence="1 2" key="1">
    <citation type="submission" date="2020-08" db="EMBL/GenBank/DDBJ databases">
        <title>Complete genome sequence of Raphidiopsis curvispora isolated from drinking water reservoir in South Korea.</title>
        <authorList>
            <person name="Jeong J."/>
        </authorList>
    </citation>
    <scope>NUCLEOTIDE SEQUENCE [LARGE SCALE GENOMIC DNA]</scope>
    <source>
        <strain evidence="1 2">GIHE-G1</strain>
    </source>
</reference>
<gene>
    <name evidence="1" type="ORF">IAR63_02560</name>
</gene>
<name>A0A7H0F4X4_9CYAN</name>
<dbReference type="EMBL" id="CP060822">
    <property type="protein sequence ID" value="QNP31090.1"/>
    <property type="molecule type" value="Genomic_DNA"/>
</dbReference>
<evidence type="ECO:0000313" key="1">
    <source>
        <dbReference type="EMBL" id="QNP31090.1"/>
    </source>
</evidence>
<proteinExistence type="predicted"/>
<keyword evidence="2" id="KW-1185">Reference proteome</keyword>
<protein>
    <recommendedName>
        <fullName evidence="3">Restriction endonuclease subunit R</fullName>
    </recommendedName>
</protein>
<dbReference type="Proteomes" id="UP000516013">
    <property type="component" value="Chromosome"/>
</dbReference>
<sequence length="208" mass="22870">MPYSQFTIPKVVEDFGLTLIESGAFLNATQTVTLSPYLEEFITKNLQLAIALNTEKARSELIICPVLLAIKETLPSISFFSGEEFNVDADLGLNGVCDYILSQSAEQLYVTAPVTMVVEAKKENLKGGLGQCIAEMVAAWKFNTERNSTISCVYGVVTTGTVWRFLKLQEQTVTIDLNEYPLPPINSILAKLTQMMSPQSMCNKPSGL</sequence>
<evidence type="ECO:0000313" key="2">
    <source>
        <dbReference type="Proteomes" id="UP000516013"/>
    </source>
</evidence>
<organism evidence="1 2">
    <name type="scientific">Cylindrospermopsis curvispora GIHE-G1</name>
    <dbReference type="NCBI Taxonomy" id="2666332"/>
    <lineage>
        <taxon>Bacteria</taxon>
        <taxon>Bacillati</taxon>
        <taxon>Cyanobacteriota</taxon>
        <taxon>Cyanophyceae</taxon>
        <taxon>Nostocales</taxon>
        <taxon>Aphanizomenonaceae</taxon>
        <taxon>Cylindrospermopsis</taxon>
    </lineage>
</organism>